<dbReference type="OrthoDB" id="9154618at2"/>
<protein>
    <submittedName>
        <fullName evidence="1">3-isopropylmalate dehydratase</fullName>
    </submittedName>
</protein>
<reference evidence="1 2" key="1">
    <citation type="submission" date="2018-06" db="EMBL/GenBank/DDBJ databases">
        <title>Pseudomonas diversity within urban Lake Michigan freshwaters.</title>
        <authorList>
            <person name="Batrich M."/>
            <person name="Hatzopoulos T."/>
            <person name="Putonti C."/>
        </authorList>
    </citation>
    <scope>NUCLEOTIDE SEQUENCE [LARGE SCALE GENOMIC DNA]</scope>
    <source>
        <strain evidence="1 2">MB-090714</strain>
    </source>
</reference>
<evidence type="ECO:0000313" key="1">
    <source>
        <dbReference type="EMBL" id="PYC27522.1"/>
    </source>
</evidence>
<dbReference type="PROSITE" id="PS51257">
    <property type="entry name" value="PROKAR_LIPOPROTEIN"/>
    <property type="match status" value="1"/>
</dbReference>
<evidence type="ECO:0000313" key="2">
    <source>
        <dbReference type="Proteomes" id="UP000248146"/>
    </source>
</evidence>
<dbReference type="EMBL" id="QJRX01000003">
    <property type="protein sequence ID" value="PYC27522.1"/>
    <property type="molecule type" value="Genomic_DNA"/>
</dbReference>
<organism evidence="1 2">
    <name type="scientific">Aquipseudomonas alcaligenes</name>
    <name type="common">Pseudomonas alcaligenes</name>
    <dbReference type="NCBI Taxonomy" id="43263"/>
    <lineage>
        <taxon>Bacteria</taxon>
        <taxon>Pseudomonadati</taxon>
        <taxon>Pseudomonadota</taxon>
        <taxon>Gammaproteobacteria</taxon>
        <taxon>Pseudomonadales</taxon>
        <taxon>Pseudomonadaceae</taxon>
        <taxon>Aquipseudomonas</taxon>
    </lineage>
</organism>
<comment type="caution">
    <text evidence="1">The sequence shown here is derived from an EMBL/GenBank/DDBJ whole genome shotgun (WGS) entry which is preliminary data.</text>
</comment>
<accession>A0A2V4LD35</accession>
<dbReference type="Proteomes" id="UP000248146">
    <property type="component" value="Unassembled WGS sequence"/>
</dbReference>
<sequence length="146" mass="15668">MRSILAVLPLVLLAGCSSFRPDAEHITQVPDDRLLAYQEAREGGGQLVVNRDMGLMGGGCYVAIEVDRKLAARIGMAEVASFNVPAGTRVLGLTIDPLDDTLCGMGRLHKEVAVKVAPGSVQYFHIVSENRGGFDIRPDAQPPKLQ</sequence>
<name>A0A2V4LD35_AQUAC</name>
<gene>
    <name evidence="1" type="ORF">DMO17_07225</name>
</gene>
<dbReference type="AlphaFoldDB" id="A0A2V4LD35"/>
<proteinExistence type="predicted"/>
<dbReference type="RefSeq" id="WP_110681820.1">
    <property type="nucleotide sequence ID" value="NZ_QJRX01000003.1"/>
</dbReference>